<evidence type="ECO:0000259" key="5">
    <source>
        <dbReference type="PROSITE" id="PS51891"/>
    </source>
</evidence>
<dbReference type="AlphaFoldDB" id="A0A430KVS3"/>
<evidence type="ECO:0000256" key="2">
    <source>
        <dbReference type="ARBA" id="ARBA00022723"/>
    </source>
</evidence>
<dbReference type="Proteomes" id="UP000283087">
    <property type="component" value="Unassembled WGS sequence"/>
</dbReference>
<reference evidence="6 7" key="1">
    <citation type="submission" date="2018-11" db="EMBL/GenBank/DDBJ databases">
        <title>The draft genome sequence of Amphritea opalescens ANRC-JH13T.</title>
        <authorList>
            <person name="Fang Z."/>
            <person name="Zhang Y."/>
            <person name="Han X."/>
        </authorList>
    </citation>
    <scope>NUCLEOTIDE SEQUENCE [LARGE SCALE GENOMIC DNA]</scope>
    <source>
        <strain evidence="6 7">ANRC-JH13</strain>
    </source>
</reference>
<proteinExistence type="inferred from homology"/>
<evidence type="ECO:0000313" key="6">
    <source>
        <dbReference type="EMBL" id="RTE67582.1"/>
    </source>
</evidence>
<dbReference type="OrthoDB" id="9786619at2"/>
<evidence type="ECO:0000256" key="3">
    <source>
        <dbReference type="ARBA" id="ARBA00022833"/>
    </source>
</evidence>
<name>A0A430KVS3_9GAMM</name>
<protein>
    <submittedName>
        <fullName evidence="6">GFA family protein</fullName>
    </submittedName>
</protein>
<dbReference type="RefSeq" id="WP_126156793.1">
    <property type="nucleotide sequence ID" value="NZ_RQXW01000001.1"/>
</dbReference>
<keyword evidence="3" id="KW-0862">Zinc</keyword>
<evidence type="ECO:0000313" key="7">
    <source>
        <dbReference type="Proteomes" id="UP000283087"/>
    </source>
</evidence>
<dbReference type="SUPFAM" id="SSF51316">
    <property type="entry name" value="Mss4-like"/>
    <property type="match status" value="1"/>
</dbReference>
<dbReference type="InterPro" id="IPR011057">
    <property type="entry name" value="Mss4-like_sf"/>
</dbReference>
<dbReference type="PANTHER" id="PTHR33337:SF40">
    <property type="entry name" value="CENP-V_GFA DOMAIN-CONTAINING PROTEIN-RELATED"/>
    <property type="match status" value="1"/>
</dbReference>
<accession>A0A430KVS3</accession>
<dbReference type="GO" id="GO:0046872">
    <property type="term" value="F:metal ion binding"/>
    <property type="evidence" value="ECO:0007669"/>
    <property type="project" value="UniProtKB-KW"/>
</dbReference>
<feature type="domain" description="CENP-V/GFA" evidence="5">
    <location>
        <begin position="2"/>
        <end position="117"/>
    </location>
</feature>
<keyword evidence="2" id="KW-0479">Metal-binding</keyword>
<dbReference type="Gene3D" id="3.90.1590.10">
    <property type="entry name" value="glutathione-dependent formaldehyde- activating enzyme (gfa)"/>
    <property type="match status" value="1"/>
</dbReference>
<gene>
    <name evidence="6" type="ORF">EH243_01135</name>
</gene>
<evidence type="ECO:0000256" key="4">
    <source>
        <dbReference type="ARBA" id="ARBA00023239"/>
    </source>
</evidence>
<sequence>MITGSCLCGHVRYEISGAIGDIVHCHCQTCRKAHGSAFSSVAGVQGKDFKLMSDDVLGCYESSPGKFRYFCQNCATQIYAKKEGTEHIVLRLGSLDDDPQSKELSHIWVSQKASWYSLNSRLPEYAEFE</sequence>
<dbReference type="InterPro" id="IPR006913">
    <property type="entry name" value="CENP-V/GFA"/>
</dbReference>
<keyword evidence="4" id="KW-0456">Lyase</keyword>
<comment type="similarity">
    <text evidence="1">Belongs to the Gfa family.</text>
</comment>
<dbReference type="Pfam" id="PF04828">
    <property type="entry name" value="GFA"/>
    <property type="match status" value="1"/>
</dbReference>
<evidence type="ECO:0000256" key="1">
    <source>
        <dbReference type="ARBA" id="ARBA00005495"/>
    </source>
</evidence>
<dbReference type="PANTHER" id="PTHR33337">
    <property type="entry name" value="GFA DOMAIN-CONTAINING PROTEIN"/>
    <property type="match status" value="1"/>
</dbReference>
<keyword evidence="7" id="KW-1185">Reference proteome</keyword>
<dbReference type="GO" id="GO:0016846">
    <property type="term" value="F:carbon-sulfur lyase activity"/>
    <property type="evidence" value="ECO:0007669"/>
    <property type="project" value="InterPro"/>
</dbReference>
<dbReference type="EMBL" id="RQXW01000001">
    <property type="protein sequence ID" value="RTE67582.1"/>
    <property type="molecule type" value="Genomic_DNA"/>
</dbReference>
<comment type="caution">
    <text evidence="6">The sequence shown here is derived from an EMBL/GenBank/DDBJ whole genome shotgun (WGS) entry which is preliminary data.</text>
</comment>
<dbReference type="PROSITE" id="PS51891">
    <property type="entry name" value="CENP_V_GFA"/>
    <property type="match status" value="1"/>
</dbReference>
<organism evidence="6 7">
    <name type="scientific">Amphritea opalescens</name>
    <dbReference type="NCBI Taxonomy" id="2490544"/>
    <lineage>
        <taxon>Bacteria</taxon>
        <taxon>Pseudomonadati</taxon>
        <taxon>Pseudomonadota</taxon>
        <taxon>Gammaproteobacteria</taxon>
        <taxon>Oceanospirillales</taxon>
        <taxon>Oceanospirillaceae</taxon>
        <taxon>Amphritea</taxon>
    </lineage>
</organism>